<keyword evidence="4" id="KW-1185">Reference proteome</keyword>
<feature type="compositionally biased region" description="Polar residues" evidence="2">
    <location>
        <begin position="375"/>
        <end position="384"/>
    </location>
</feature>
<dbReference type="OrthoDB" id="311506at2759"/>
<dbReference type="GO" id="GO:0036064">
    <property type="term" value="C:ciliary basal body"/>
    <property type="evidence" value="ECO:0007669"/>
    <property type="project" value="TreeGrafter"/>
</dbReference>
<dbReference type="InParanoid" id="A0A6L2PH01"/>
<feature type="compositionally biased region" description="Low complexity" evidence="2">
    <location>
        <begin position="610"/>
        <end position="626"/>
    </location>
</feature>
<dbReference type="Proteomes" id="UP000502823">
    <property type="component" value="Unassembled WGS sequence"/>
</dbReference>
<dbReference type="GO" id="GO:0005814">
    <property type="term" value="C:centriole"/>
    <property type="evidence" value="ECO:0007669"/>
    <property type="project" value="TreeGrafter"/>
</dbReference>
<gene>
    <name evidence="3" type="ORF">Cfor_03674</name>
</gene>
<feature type="compositionally biased region" description="Polar residues" evidence="2">
    <location>
        <begin position="809"/>
        <end position="826"/>
    </location>
</feature>
<feature type="region of interest" description="Disordered" evidence="2">
    <location>
        <begin position="375"/>
        <end position="395"/>
    </location>
</feature>
<feature type="region of interest" description="Disordered" evidence="2">
    <location>
        <begin position="478"/>
        <end position="510"/>
    </location>
</feature>
<dbReference type="InterPro" id="IPR033336">
    <property type="entry name" value="SAXO1/2"/>
</dbReference>
<dbReference type="GO" id="GO:0005879">
    <property type="term" value="C:axonemal microtubule"/>
    <property type="evidence" value="ECO:0007669"/>
    <property type="project" value="TreeGrafter"/>
</dbReference>
<dbReference type="PANTHER" id="PTHR31516">
    <property type="entry name" value="STABILIZER OF AXONEMAL MICROTUBULES 2"/>
    <property type="match status" value="1"/>
</dbReference>
<feature type="compositionally biased region" description="Low complexity" evidence="2">
    <location>
        <begin position="827"/>
        <end position="844"/>
    </location>
</feature>
<accession>A0A6L2PH01</accession>
<feature type="non-terminal residue" evidence="3">
    <location>
        <position position="1"/>
    </location>
</feature>
<organism evidence="3 4">
    <name type="scientific">Coptotermes formosanus</name>
    <name type="common">Formosan subterranean termite</name>
    <dbReference type="NCBI Taxonomy" id="36987"/>
    <lineage>
        <taxon>Eukaryota</taxon>
        <taxon>Metazoa</taxon>
        <taxon>Ecdysozoa</taxon>
        <taxon>Arthropoda</taxon>
        <taxon>Hexapoda</taxon>
        <taxon>Insecta</taxon>
        <taxon>Pterygota</taxon>
        <taxon>Neoptera</taxon>
        <taxon>Polyneoptera</taxon>
        <taxon>Dictyoptera</taxon>
        <taxon>Blattodea</taxon>
        <taxon>Blattoidea</taxon>
        <taxon>Termitoidae</taxon>
        <taxon>Rhinotermitidae</taxon>
        <taxon>Coptotermes</taxon>
    </lineage>
</organism>
<feature type="compositionally biased region" description="Polar residues" evidence="2">
    <location>
        <begin position="690"/>
        <end position="719"/>
    </location>
</feature>
<feature type="compositionally biased region" description="Polar residues" evidence="2">
    <location>
        <begin position="478"/>
        <end position="495"/>
    </location>
</feature>
<name>A0A6L2PH01_COPFO</name>
<evidence type="ECO:0000313" key="3">
    <source>
        <dbReference type="EMBL" id="GFG30432.1"/>
    </source>
</evidence>
<comment type="similarity">
    <text evidence="1">Belongs to the FAM154 family.</text>
</comment>
<feature type="compositionally biased region" description="Basic and acidic residues" evidence="2">
    <location>
        <begin position="547"/>
        <end position="558"/>
    </location>
</feature>
<sequence length="958" mass="108050">PAGPPFDLQPDAGLSGITSQSQAAYHAYSSEDVQRPKLHRLHTALELPAGQLEGVSAYRADYDEKHAERQARYKYEDHLQLVGEFQGCPHTRENFKPVRGERALVVRHEDHLKLDGEFSGQSHVREEFQVVRGERAEVRRHEDHLRLEGQFQGSPHTREDYKAVKGERAPVVRHEDHLKLEGDFAGRSHLREEFQAVRGERAEIRRHEDHLRLEGEFMGQSHIKEEYKELEGELFAETTSRSEFREFQVLERTEKVRRRSDNLLVGGGEFQGTSHQKENFKAITPEKVIIKRHPDNLQIPQGAFVSSTKNRDDYPERWAVRPEQPRRHRDNLVSIGGDFQGISSSKEAYQAHQNISRAEVKRHVDNLTTEGTMTFESSSKSEFTQKAVRREKPERRRTWTKQDGEMFFETTNTEEYKQPDVREEIQRIIRQDNLRVDEGTFENRITTSHEVYQAFHDEDTQFKEVKGERAEIKKHTDTLNVGSGNMDMNTTSKDTFQQKKRESVPAAGMSTGTFSRKQHMQSQITLGDGSVNMTTTNKTIYNTSNKAAHEDRTHKQSQDTKTSTISTKQTRTMADGTIVTVTKEVTSTLTGRDTEATGTKTLQLHSNEQSASGTSSTRSTSTSIPSEAKKPEMSSKQSDISDSSKSVHLSATKVSEKKSHPKELHTSTDLKSQSTNIQSSTFETKHSKTHATSSEFRQTMSGSSDITLQNTVTDSGNKSGNHHRKSVITSSSADVSNAVLHRKSTTTSTEALHTISSAASAQRKSISNLCDMGQYISNSSQSQDRKSLSALHRQGVSPGEVLYQQRSGHISTTVSPADQQSHQGAVQRSSAWSSSSIQQQQQQHQHQHFTRSERIMRKDNLSVGEGTFHGQSEARAYGNFHTSTGTTERVTQTQRANTSHIMLGDHSSSSQTASSYKKEFIPRVKGPCPATLLESKETPFKHTRDTQKHRFYLPVVSN</sequence>
<dbReference type="EMBL" id="BLKM01000221">
    <property type="protein sequence ID" value="GFG30432.1"/>
    <property type="molecule type" value="Genomic_DNA"/>
</dbReference>
<comment type="caution">
    <text evidence="3">The sequence shown here is derived from an EMBL/GenBank/DDBJ whole genome shotgun (WGS) entry which is preliminary data.</text>
</comment>
<evidence type="ECO:0000313" key="4">
    <source>
        <dbReference type="Proteomes" id="UP000502823"/>
    </source>
</evidence>
<feature type="compositionally biased region" description="Polar residues" evidence="2">
    <location>
        <begin position="669"/>
        <end position="682"/>
    </location>
</feature>
<feature type="region of interest" description="Disordered" evidence="2">
    <location>
        <begin position="589"/>
        <end position="736"/>
    </location>
</feature>
<dbReference type="PANTHER" id="PTHR31516:SF17">
    <property type="entry name" value="STABILIZER OF AXONEMAL MICROTUBULES 2"/>
    <property type="match status" value="1"/>
</dbReference>
<reference evidence="4" key="1">
    <citation type="submission" date="2020-01" db="EMBL/GenBank/DDBJ databases">
        <title>Draft genome sequence of the Termite Coptotermes fromosanus.</title>
        <authorList>
            <person name="Itakura S."/>
            <person name="Yosikawa Y."/>
            <person name="Umezawa K."/>
        </authorList>
    </citation>
    <scope>NUCLEOTIDE SEQUENCE [LARGE SCALE GENOMIC DNA]</scope>
</reference>
<protein>
    <submittedName>
        <fullName evidence="3">Uncharacterized protein</fullName>
    </submittedName>
</protein>
<evidence type="ECO:0000256" key="1">
    <source>
        <dbReference type="ARBA" id="ARBA00008738"/>
    </source>
</evidence>
<feature type="region of interest" description="Disordered" evidence="2">
    <location>
        <begin position="543"/>
        <end position="569"/>
    </location>
</feature>
<dbReference type="AlphaFoldDB" id="A0A6L2PH01"/>
<evidence type="ECO:0000256" key="2">
    <source>
        <dbReference type="SAM" id="MobiDB-lite"/>
    </source>
</evidence>
<dbReference type="GO" id="GO:0036126">
    <property type="term" value="C:sperm flagellum"/>
    <property type="evidence" value="ECO:0007669"/>
    <property type="project" value="TreeGrafter"/>
</dbReference>
<feature type="compositionally biased region" description="Low complexity" evidence="2">
    <location>
        <begin position="634"/>
        <end position="646"/>
    </location>
</feature>
<dbReference type="GO" id="GO:0008017">
    <property type="term" value="F:microtubule binding"/>
    <property type="evidence" value="ECO:0007669"/>
    <property type="project" value="InterPro"/>
</dbReference>
<proteinExistence type="inferred from homology"/>
<feature type="compositionally biased region" description="Polar residues" evidence="2">
    <location>
        <begin position="589"/>
        <end position="609"/>
    </location>
</feature>
<feature type="compositionally biased region" description="Polar residues" evidence="2">
    <location>
        <begin position="559"/>
        <end position="569"/>
    </location>
</feature>
<feature type="region of interest" description="Disordered" evidence="2">
    <location>
        <begin position="809"/>
        <end position="851"/>
    </location>
</feature>
<feature type="compositionally biased region" description="Basic and acidic residues" evidence="2">
    <location>
        <begin position="654"/>
        <end position="668"/>
    </location>
</feature>